<dbReference type="Pfam" id="PF02801">
    <property type="entry name" value="Ketoacyl-synt_C"/>
    <property type="match status" value="1"/>
</dbReference>
<evidence type="ECO:0000259" key="4">
    <source>
        <dbReference type="PROSITE" id="PS52004"/>
    </source>
</evidence>
<dbReference type="GO" id="GO:0006633">
    <property type="term" value="P:fatty acid biosynthetic process"/>
    <property type="evidence" value="ECO:0007669"/>
    <property type="project" value="InterPro"/>
</dbReference>
<dbReference type="AlphaFoldDB" id="A0A8J7Q8T4"/>
<dbReference type="GO" id="GO:0005829">
    <property type="term" value="C:cytosol"/>
    <property type="evidence" value="ECO:0007669"/>
    <property type="project" value="TreeGrafter"/>
</dbReference>
<dbReference type="RefSeq" id="WP_207860609.1">
    <property type="nucleotide sequence ID" value="NZ_JAFREP010000018.1"/>
</dbReference>
<name>A0A8J7Q8T4_9BACT</name>
<dbReference type="PANTHER" id="PTHR11712">
    <property type="entry name" value="POLYKETIDE SYNTHASE-RELATED"/>
    <property type="match status" value="1"/>
</dbReference>
<dbReference type="InterPro" id="IPR014031">
    <property type="entry name" value="Ketoacyl_synth_C"/>
</dbReference>
<evidence type="ECO:0000256" key="3">
    <source>
        <dbReference type="RuleBase" id="RU003694"/>
    </source>
</evidence>
<evidence type="ECO:0000256" key="1">
    <source>
        <dbReference type="ARBA" id="ARBA00008467"/>
    </source>
</evidence>
<sequence>MANFALTAVGMVNALGDNLHDIRARLFAGDLGRMSPLTLKVGGSEVLVGAVHEDLPRFPPELEAFTCRNNRLSLCAYQQIQAEVARVRACYGANRVGVVMGSSTAGLDASEQAFALWYRDGKLPDGCDVHLKHEMGGVSKAIAQLAGVTGPAYTVSTACSSSAKVFASAAGLLASGFCDAVITGGVDVLCHIPLNGFNALASLCEGHSLPMSRNRTGLNIGEGAALFVMTREQPEHGVFLRGVGESCDAYHMSAPHPEGVGAEAAMRAALAQAGTAPEAVHYLNLHGTGTPLNDAMESKAVARVFDQIPCSSTKPLIGHGLGMAGAMEVGFCYLALTAAGEAVPLPPHLWDGAVDERLPVLPLTQPGDCLTVDGPVRMMSNSFAFGGNNCSVLIERR</sequence>
<feature type="domain" description="Ketosynthase family 3 (KS3)" evidence="4">
    <location>
        <begin position="1"/>
        <end position="396"/>
    </location>
</feature>
<reference evidence="5" key="1">
    <citation type="submission" date="2021-03" db="EMBL/GenBank/DDBJ databases">
        <authorList>
            <person name="Wang G."/>
        </authorList>
    </citation>
    <scope>NUCLEOTIDE SEQUENCE</scope>
    <source>
        <strain evidence="5">KCTC 12899</strain>
    </source>
</reference>
<keyword evidence="2 3" id="KW-0808">Transferase</keyword>
<evidence type="ECO:0000313" key="6">
    <source>
        <dbReference type="Proteomes" id="UP000664417"/>
    </source>
</evidence>
<dbReference type="GO" id="GO:0004315">
    <property type="term" value="F:3-oxoacyl-[acyl-carrier-protein] synthase activity"/>
    <property type="evidence" value="ECO:0007669"/>
    <property type="project" value="InterPro"/>
</dbReference>
<dbReference type="Pfam" id="PF00109">
    <property type="entry name" value="ketoacyl-synt"/>
    <property type="match status" value="1"/>
</dbReference>
<dbReference type="InterPro" id="IPR020841">
    <property type="entry name" value="PKS_Beta-ketoAc_synthase_dom"/>
</dbReference>
<dbReference type="InterPro" id="IPR014030">
    <property type="entry name" value="Ketoacyl_synth_N"/>
</dbReference>
<dbReference type="PROSITE" id="PS52004">
    <property type="entry name" value="KS3_2"/>
    <property type="match status" value="1"/>
</dbReference>
<keyword evidence="6" id="KW-1185">Reference proteome</keyword>
<protein>
    <submittedName>
        <fullName evidence="5">Beta-ketoacyl-ACP synthase</fullName>
    </submittedName>
</protein>
<dbReference type="InterPro" id="IPR016039">
    <property type="entry name" value="Thiolase-like"/>
</dbReference>
<dbReference type="SMART" id="SM00825">
    <property type="entry name" value="PKS_KS"/>
    <property type="match status" value="1"/>
</dbReference>
<dbReference type="PROSITE" id="PS00606">
    <property type="entry name" value="KS3_1"/>
    <property type="match status" value="1"/>
</dbReference>
<dbReference type="NCBIfam" id="NF006618">
    <property type="entry name" value="PRK09185.1"/>
    <property type="match status" value="1"/>
</dbReference>
<accession>A0A8J7Q8T4</accession>
<evidence type="ECO:0000256" key="2">
    <source>
        <dbReference type="ARBA" id="ARBA00022679"/>
    </source>
</evidence>
<evidence type="ECO:0000313" key="5">
    <source>
        <dbReference type="EMBL" id="MBO1320656.1"/>
    </source>
</evidence>
<dbReference type="InterPro" id="IPR000794">
    <property type="entry name" value="Beta-ketoacyl_synthase"/>
</dbReference>
<dbReference type="InterPro" id="IPR018201">
    <property type="entry name" value="Ketoacyl_synth_AS"/>
</dbReference>
<dbReference type="CDD" id="cd00834">
    <property type="entry name" value="KAS_I_II"/>
    <property type="match status" value="1"/>
</dbReference>
<dbReference type="Gene3D" id="3.40.47.10">
    <property type="match status" value="1"/>
</dbReference>
<dbReference type="PANTHER" id="PTHR11712:SF320">
    <property type="entry name" value="BETA-KETOACYL SYNTHASE"/>
    <property type="match status" value="1"/>
</dbReference>
<organism evidence="5 6">
    <name type="scientific">Acanthopleuribacter pedis</name>
    <dbReference type="NCBI Taxonomy" id="442870"/>
    <lineage>
        <taxon>Bacteria</taxon>
        <taxon>Pseudomonadati</taxon>
        <taxon>Acidobacteriota</taxon>
        <taxon>Holophagae</taxon>
        <taxon>Acanthopleuribacterales</taxon>
        <taxon>Acanthopleuribacteraceae</taxon>
        <taxon>Acanthopleuribacter</taxon>
    </lineage>
</organism>
<comment type="similarity">
    <text evidence="1 3">Belongs to the thiolase-like superfamily. Beta-ketoacyl-ACP synthases family.</text>
</comment>
<gene>
    <name evidence="5" type="ORF">J3U88_19415</name>
</gene>
<dbReference type="EMBL" id="JAFREP010000018">
    <property type="protein sequence ID" value="MBO1320656.1"/>
    <property type="molecule type" value="Genomic_DNA"/>
</dbReference>
<proteinExistence type="inferred from homology"/>
<comment type="caution">
    <text evidence="5">The sequence shown here is derived from an EMBL/GenBank/DDBJ whole genome shotgun (WGS) entry which is preliminary data.</text>
</comment>
<dbReference type="SUPFAM" id="SSF53901">
    <property type="entry name" value="Thiolase-like"/>
    <property type="match status" value="2"/>
</dbReference>
<dbReference type="Proteomes" id="UP000664417">
    <property type="component" value="Unassembled WGS sequence"/>
</dbReference>